<keyword evidence="4" id="KW-1185">Reference proteome</keyword>
<dbReference type="SUPFAM" id="SSF53474">
    <property type="entry name" value="alpha/beta-Hydrolases"/>
    <property type="match status" value="1"/>
</dbReference>
<feature type="transmembrane region" description="Helical" evidence="1">
    <location>
        <begin position="192"/>
        <end position="209"/>
    </location>
</feature>
<protein>
    <submittedName>
        <fullName evidence="3">DUF2235 domain-containing protein</fullName>
    </submittedName>
</protein>
<proteinExistence type="predicted"/>
<feature type="domain" description="T6SS Phospholipase effector Tle1-like catalytic" evidence="2">
    <location>
        <begin position="16"/>
        <end position="162"/>
    </location>
</feature>
<keyword evidence="1" id="KW-1133">Transmembrane helix</keyword>
<sequence>MMPAWVLARPGGLTFRRLRNTLAAAVGTGIDENVIDCYAAIIAHYEPGDKVCLFGFSRGAYTVRSLANVMNLCGVPTHDSSGHPVPRYGPELRKIATDAVKFVYNHGAGHPRDKFEDEREEKAARFRAKYGCEGIGVDGEPQGNVQPEFVGVFDTVAALGSRVATAAAIAGVGALTLLAALAWWLLGWFAGLLIFAPLIAALIWVVRLLSGQWKYFYPDPYRHPALWNPLNWPSLWQHGHLAAWSSKNYDRYVDKEIPHLRHALAIDEARAKFPRVLWGRPEDVE</sequence>
<dbReference type="EMBL" id="JAZHFV010000014">
    <property type="protein sequence ID" value="MEX4010500.1"/>
    <property type="molecule type" value="Genomic_DNA"/>
</dbReference>
<feature type="transmembrane region" description="Helical" evidence="1">
    <location>
        <begin position="163"/>
        <end position="186"/>
    </location>
</feature>
<dbReference type="Pfam" id="PF09994">
    <property type="entry name" value="T6SS_Tle1-like_cat"/>
    <property type="match status" value="1"/>
</dbReference>
<dbReference type="RefSeq" id="WP_368805181.1">
    <property type="nucleotide sequence ID" value="NZ_JAZHFV010000014.1"/>
</dbReference>
<reference evidence="3 4" key="1">
    <citation type="submission" date="2024-01" db="EMBL/GenBank/DDBJ databases">
        <title>New evidence supports the origin of RcGTA from prophage.</title>
        <authorList>
            <person name="Xu Y."/>
            <person name="Liu B."/>
            <person name="Chen F."/>
        </authorList>
    </citation>
    <scope>NUCLEOTIDE SEQUENCE [LARGE SCALE GENOMIC DNA]</scope>
    <source>
        <strain evidence="3 4">CBW1107-2</strain>
    </source>
</reference>
<accession>A0ABV3X0Q0</accession>
<dbReference type="InterPro" id="IPR018712">
    <property type="entry name" value="Tle1-like_cat"/>
</dbReference>
<evidence type="ECO:0000259" key="2">
    <source>
        <dbReference type="Pfam" id="PF09994"/>
    </source>
</evidence>
<evidence type="ECO:0000256" key="1">
    <source>
        <dbReference type="SAM" id="Phobius"/>
    </source>
</evidence>
<gene>
    <name evidence="3" type="ORF">V1479_24640</name>
</gene>
<keyword evidence="1" id="KW-0472">Membrane</keyword>
<name>A0ABV3X0Q0_9HYPH</name>
<dbReference type="InterPro" id="IPR029058">
    <property type="entry name" value="AB_hydrolase_fold"/>
</dbReference>
<comment type="caution">
    <text evidence="3">The sequence shown here is derived from an EMBL/GenBank/DDBJ whole genome shotgun (WGS) entry which is preliminary data.</text>
</comment>
<keyword evidence="1" id="KW-0812">Transmembrane</keyword>
<dbReference type="Proteomes" id="UP001559025">
    <property type="component" value="Unassembled WGS sequence"/>
</dbReference>
<dbReference type="PANTHER" id="PTHR33840">
    <property type="match status" value="1"/>
</dbReference>
<organism evidence="3 4">
    <name type="scientific">Neoaquamicrobium sediminum</name>
    <dbReference type="NCBI Taxonomy" id="1849104"/>
    <lineage>
        <taxon>Bacteria</taxon>
        <taxon>Pseudomonadati</taxon>
        <taxon>Pseudomonadota</taxon>
        <taxon>Alphaproteobacteria</taxon>
        <taxon>Hyphomicrobiales</taxon>
        <taxon>Phyllobacteriaceae</taxon>
        <taxon>Neoaquamicrobium</taxon>
    </lineage>
</organism>
<evidence type="ECO:0000313" key="3">
    <source>
        <dbReference type="EMBL" id="MEX4010500.1"/>
    </source>
</evidence>
<evidence type="ECO:0000313" key="4">
    <source>
        <dbReference type="Proteomes" id="UP001559025"/>
    </source>
</evidence>
<dbReference type="PANTHER" id="PTHR33840:SF1">
    <property type="entry name" value="TLE1 PHOSPHOLIPASE DOMAIN-CONTAINING PROTEIN"/>
    <property type="match status" value="1"/>
</dbReference>